<proteinExistence type="predicted"/>
<gene>
    <name evidence="1" type="ORF">ACFQ21_21950</name>
</gene>
<accession>A0ABW3K7I6</accession>
<name>A0ABW3K7I6_9BACT</name>
<reference evidence="2" key="1">
    <citation type="journal article" date="2019" name="Int. J. Syst. Evol. Microbiol.">
        <title>The Global Catalogue of Microorganisms (GCM) 10K type strain sequencing project: providing services to taxonomists for standard genome sequencing and annotation.</title>
        <authorList>
            <consortium name="The Broad Institute Genomics Platform"/>
            <consortium name="The Broad Institute Genome Sequencing Center for Infectious Disease"/>
            <person name="Wu L."/>
            <person name="Ma J."/>
        </authorList>
    </citation>
    <scope>NUCLEOTIDE SEQUENCE [LARGE SCALE GENOMIC DNA]</scope>
    <source>
        <strain evidence="2">CCUG 58938</strain>
    </source>
</reference>
<evidence type="ECO:0000313" key="2">
    <source>
        <dbReference type="Proteomes" id="UP001597112"/>
    </source>
</evidence>
<protein>
    <submittedName>
        <fullName evidence="1">Uncharacterized protein</fullName>
    </submittedName>
</protein>
<keyword evidence="2" id="KW-1185">Reference proteome</keyword>
<dbReference type="EMBL" id="JBHTKA010000008">
    <property type="protein sequence ID" value="MFD1002005.1"/>
    <property type="molecule type" value="Genomic_DNA"/>
</dbReference>
<sequence>MKSIISTSGTLRLLMWIAVSAILFSFSGDMGTDSYKVYLNDKLVLQQYVMRQAATVPTLPLEGAEATDELRIYYNHCGKIGTSRKISIKSDADKKLKDWSFADVSGTDTGMGFQVKDILALGKANEKVKIIYTSNEIPDGITLASVATKDRKTASN</sequence>
<comment type="caution">
    <text evidence="1">The sequence shown here is derived from an EMBL/GenBank/DDBJ whole genome shotgun (WGS) entry which is preliminary data.</text>
</comment>
<dbReference type="RefSeq" id="WP_377582695.1">
    <property type="nucleotide sequence ID" value="NZ_JBHTKA010000008.1"/>
</dbReference>
<evidence type="ECO:0000313" key="1">
    <source>
        <dbReference type="EMBL" id="MFD1002005.1"/>
    </source>
</evidence>
<organism evidence="1 2">
    <name type="scientific">Ohtaekwangia kribbensis</name>
    <dbReference type="NCBI Taxonomy" id="688913"/>
    <lineage>
        <taxon>Bacteria</taxon>
        <taxon>Pseudomonadati</taxon>
        <taxon>Bacteroidota</taxon>
        <taxon>Cytophagia</taxon>
        <taxon>Cytophagales</taxon>
        <taxon>Fulvivirgaceae</taxon>
        <taxon>Ohtaekwangia</taxon>
    </lineage>
</organism>
<dbReference type="Proteomes" id="UP001597112">
    <property type="component" value="Unassembled WGS sequence"/>
</dbReference>